<protein>
    <submittedName>
        <fullName evidence="1">Uncharacterized protein</fullName>
    </submittedName>
</protein>
<dbReference type="EMBL" id="BARS01030268">
    <property type="protein sequence ID" value="GAG19854.1"/>
    <property type="molecule type" value="Genomic_DNA"/>
</dbReference>
<feature type="non-terminal residue" evidence="1">
    <location>
        <position position="1"/>
    </location>
</feature>
<reference evidence="1" key="1">
    <citation type="journal article" date="2014" name="Front. Microbiol.">
        <title>High frequency of phylogenetically diverse reductive dehalogenase-homologous genes in deep subseafloor sedimentary metagenomes.</title>
        <authorList>
            <person name="Kawai M."/>
            <person name="Futagami T."/>
            <person name="Toyoda A."/>
            <person name="Takaki Y."/>
            <person name="Nishi S."/>
            <person name="Hori S."/>
            <person name="Arai W."/>
            <person name="Tsubouchi T."/>
            <person name="Morono Y."/>
            <person name="Uchiyama I."/>
            <person name="Ito T."/>
            <person name="Fujiyama A."/>
            <person name="Inagaki F."/>
            <person name="Takami H."/>
        </authorList>
    </citation>
    <scope>NUCLEOTIDE SEQUENCE</scope>
    <source>
        <strain evidence="1">Expedition CK06-06</strain>
    </source>
</reference>
<proteinExistence type="predicted"/>
<gene>
    <name evidence="1" type="ORF">S01H1_47221</name>
</gene>
<comment type="caution">
    <text evidence="1">The sequence shown here is derived from an EMBL/GenBank/DDBJ whole genome shotgun (WGS) entry which is preliminary data.</text>
</comment>
<accession>X0VN86</accession>
<name>X0VN86_9ZZZZ</name>
<sequence>DYNQIMYRLNIDDPRLALPVAVYQIRDKQDGKGFPKRGILHLGAPRDYLLRDGVEKAGKWDFVESIPFFAIEPARTYNKLVPVYSDKITDKNRQMHSLTVKSPNPSANPLFYALPPTGHANENSCIVSLYEYYHADTGQRLYSVKARLGKKGWIRTENPLCRVWKAPPDTLLLDSKAKSL</sequence>
<organism evidence="1">
    <name type="scientific">marine sediment metagenome</name>
    <dbReference type="NCBI Taxonomy" id="412755"/>
    <lineage>
        <taxon>unclassified sequences</taxon>
        <taxon>metagenomes</taxon>
        <taxon>ecological metagenomes</taxon>
    </lineage>
</organism>
<dbReference type="AlphaFoldDB" id="X0VN86"/>
<evidence type="ECO:0000313" key="1">
    <source>
        <dbReference type="EMBL" id="GAG19854.1"/>
    </source>
</evidence>